<evidence type="ECO:0000256" key="1">
    <source>
        <dbReference type="SAM" id="Coils"/>
    </source>
</evidence>
<dbReference type="EMBL" id="MGER01000013">
    <property type="protein sequence ID" value="OGL88751.1"/>
    <property type="molecule type" value="Genomic_DNA"/>
</dbReference>
<reference evidence="3 4" key="1">
    <citation type="journal article" date="2016" name="Nat. Commun.">
        <title>Thousands of microbial genomes shed light on interconnected biogeochemical processes in an aquifer system.</title>
        <authorList>
            <person name="Anantharaman K."/>
            <person name="Brown C.T."/>
            <person name="Hug L.A."/>
            <person name="Sharon I."/>
            <person name="Castelle C.J."/>
            <person name="Probst A.J."/>
            <person name="Thomas B.C."/>
            <person name="Singh A."/>
            <person name="Wilkins M.J."/>
            <person name="Karaoz U."/>
            <person name="Brodie E.L."/>
            <person name="Williams K.H."/>
            <person name="Hubbard S.S."/>
            <person name="Banfield J.F."/>
        </authorList>
    </citation>
    <scope>NUCLEOTIDE SEQUENCE [LARGE SCALE GENOMIC DNA]</scope>
</reference>
<keyword evidence="2" id="KW-1133">Transmembrane helix</keyword>
<keyword evidence="2" id="KW-0472">Membrane</keyword>
<evidence type="ECO:0000256" key="2">
    <source>
        <dbReference type="SAM" id="Phobius"/>
    </source>
</evidence>
<dbReference type="Proteomes" id="UP000178264">
    <property type="component" value="Unassembled WGS sequence"/>
</dbReference>
<gene>
    <name evidence="3" type="ORF">A3I42_01730</name>
</gene>
<keyword evidence="2" id="KW-0812">Transmembrane</keyword>
<accession>A0A1F7VE87</accession>
<comment type="caution">
    <text evidence="3">The sequence shown here is derived from an EMBL/GenBank/DDBJ whole genome shotgun (WGS) entry which is preliminary data.</text>
</comment>
<evidence type="ECO:0000313" key="4">
    <source>
        <dbReference type="Proteomes" id="UP000178264"/>
    </source>
</evidence>
<sequence>MRDNDLIKSLINLRQHTSAPESSLASLRAKVLNSAGSISFTQKSRTSPLPHASLFVFWKSYIQAHFSIVPQVATAVAIVLVIVGAGSAYSLHAKPGSPLYKVRITLENTSVALHSQPTRRTALDIQLFDKGVSELKEMSTNDASSSAMSAVIDALDERLVKVNDRIGTFRRVRFDSQVVPTIISATDKAIYAHNTLKGLRESAPVAMQSKYNKAIAASSRLKLTALQALVTYTDGTKDIKAQEAVAEKLQDEIIAAKESVNTLKGAQESETAAKSDNIKNLENAINNAEVALKEGNLSIALNHIIESNELLESSKGIVEGGSIEIAGSLQFVTSTNESSTPVIVDKQAVVLEPSGNSDDSALTSTTSFPVNIDENIEQTPKEPPEFPLGFDL</sequence>
<name>A0A1F7VE87_9BACT</name>
<organism evidence="3 4">
    <name type="scientific">Candidatus Uhrbacteria bacterium RIFCSPLOWO2_02_FULL_49_11</name>
    <dbReference type="NCBI Taxonomy" id="1802409"/>
    <lineage>
        <taxon>Bacteria</taxon>
        <taxon>Candidatus Uhriibacteriota</taxon>
    </lineage>
</organism>
<proteinExistence type="predicted"/>
<feature type="coiled-coil region" evidence="1">
    <location>
        <begin position="239"/>
        <end position="298"/>
    </location>
</feature>
<evidence type="ECO:0000313" key="3">
    <source>
        <dbReference type="EMBL" id="OGL88751.1"/>
    </source>
</evidence>
<feature type="transmembrane region" description="Helical" evidence="2">
    <location>
        <begin position="68"/>
        <end position="91"/>
    </location>
</feature>
<evidence type="ECO:0008006" key="5">
    <source>
        <dbReference type="Google" id="ProtNLM"/>
    </source>
</evidence>
<protein>
    <recommendedName>
        <fullName evidence="5">DUF5667 domain-containing protein</fullName>
    </recommendedName>
</protein>
<keyword evidence="1" id="KW-0175">Coiled coil</keyword>
<dbReference type="AlphaFoldDB" id="A0A1F7VE87"/>